<dbReference type="Proteomes" id="UP000648908">
    <property type="component" value="Unassembled WGS sequence"/>
</dbReference>
<protein>
    <recommendedName>
        <fullName evidence="5">Phage tail tape measure protein, lambda family</fullName>
    </recommendedName>
</protein>
<dbReference type="AlphaFoldDB" id="A0A8K0XZS6"/>
<evidence type="ECO:0000313" key="3">
    <source>
        <dbReference type="EMBL" id="MBL4917445.1"/>
    </source>
</evidence>
<keyword evidence="1" id="KW-0175">Coiled coil</keyword>
<name>A0A8K0XZS6_9RHOB</name>
<reference evidence="3" key="1">
    <citation type="submission" date="2021-01" db="EMBL/GenBank/DDBJ databases">
        <title>Tabrizicola alba sp. nov. a motile alkaliphilic bacterium isolated from a soda lake.</title>
        <authorList>
            <person name="Szuroczki S."/>
            <person name="Abbaszade G."/>
            <person name="Schumann P."/>
            <person name="Toth E."/>
        </authorList>
    </citation>
    <scope>NUCLEOTIDE SEQUENCE</scope>
    <source>
        <strain evidence="3">DMG-N-6</strain>
    </source>
</reference>
<keyword evidence="4" id="KW-1185">Reference proteome</keyword>
<evidence type="ECO:0000256" key="2">
    <source>
        <dbReference type="SAM" id="MobiDB-lite"/>
    </source>
</evidence>
<gene>
    <name evidence="3" type="ORF">JL811_09450</name>
</gene>
<feature type="coiled-coil region" evidence="1">
    <location>
        <begin position="490"/>
        <end position="517"/>
    </location>
</feature>
<accession>A0A8K0XZS6</accession>
<dbReference type="EMBL" id="JAESVN010000003">
    <property type="protein sequence ID" value="MBL4917445.1"/>
    <property type="molecule type" value="Genomic_DNA"/>
</dbReference>
<dbReference type="RefSeq" id="WP_202688353.1">
    <property type="nucleotide sequence ID" value="NZ_JAESVN010000003.1"/>
</dbReference>
<evidence type="ECO:0008006" key="5">
    <source>
        <dbReference type="Google" id="ProtNLM"/>
    </source>
</evidence>
<evidence type="ECO:0000256" key="1">
    <source>
        <dbReference type="SAM" id="Coils"/>
    </source>
</evidence>
<proteinExistence type="predicted"/>
<organism evidence="3 4">
    <name type="scientific">Szabonella alba</name>
    <dbReference type="NCBI Taxonomy" id="2804194"/>
    <lineage>
        <taxon>Bacteria</taxon>
        <taxon>Pseudomonadati</taxon>
        <taxon>Pseudomonadota</taxon>
        <taxon>Alphaproteobacteria</taxon>
        <taxon>Rhodobacterales</taxon>
        <taxon>Paracoccaceae</taxon>
        <taxon>Szabonella</taxon>
    </lineage>
</organism>
<feature type="region of interest" description="Disordered" evidence="2">
    <location>
        <begin position="444"/>
        <end position="490"/>
    </location>
</feature>
<comment type="caution">
    <text evidence="3">The sequence shown here is derived from an EMBL/GenBank/DDBJ whole genome shotgun (WGS) entry which is preliminary data.</text>
</comment>
<evidence type="ECO:0000313" key="4">
    <source>
        <dbReference type="Proteomes" id="UP000648908"/>
    </source>
</evidence>
<sequence>MSVEMMGLIVKLEAQQKQFKRDFDRAIYIQRKAAQQMETRAKQSADRIAQSYEGMGSRIGGAFKTIAMPRIAGLAGAAAGIGVAGAVSTLRRTVQGIAEIGDAAKRAGMQVEAFQEWRYVAEQNRIGIDALTDGFKELNLRADEFVITGKGSAAEAFQRLGFGADDLKDRLKDPSELMLEIIRRLEGVDKAAQIRIADEIFGGSAGERFVELLDRGANGIRNQIDRARDLGLVMDEGAVRKAAELDAKFAEVTSRLQTLWRTGVVGAAEFFGMVERERAKLEFDPSMTGQVFGDDMAASLGKLPEVGQDALAVIEGMRAEIAALEAEARQLVPAFSDASLMLRGLGEDATAQALTDLATRFQETSQAFADGTLTGDEFAKALTDVTEEATETLAGLDDLDKARLAGVIGQVSSLLDWIRKLPAAVQDARREINSLEMMDTGTMLSGEDQNLLPPGRFAPGRSIRPRSAPALLGEPELPKAGSGGAGGRSQSEFDRVLESLNRERMALEAEAVALVAATQAGMEYADAIDFARIRAELLNAAKRDGRAVTPELTAEVDRLAEAHLRAGQAAQKSADDMKAVEQRGKRGAEALTDTFMAVLDGSKSAEEALADLLIQMAKVQFQKALMGIFEGSGVGEFVGGLLGFADGGFTGRGGKHEPAGIVHRGEYVFSKQTVQRLGAGNLHRLHESAKKGYASGGLVGDAGKVAKATGGPLRESTGASAPAVTINAPITVQGSAGTTEQNADLAKQVAAESERMFRGLVRDELVRQMRPGGLFR</sequence>